<dbReference type="Pfam" id="PF07690">
    <property type="entry name" value="MFS_1"/>
    <property type="match status" value="1"/>
</dbReference>
<feature type="transmembrane region" description="Helical" evidence="7">
    <location>
        <begin position="122"/>
        <end position="145"/>
    </location>
</feature>
<evidence type="ECO:0000259" key="8">
    <source>
        <dbReference type="PROSITE" id="PS50850"/>
    </source>
</evidence>
<feature type="domain" description="Major facilitator superfamily (MFS) profile" evidence="8">
    <location>
        <begin position="23"/>
        <end position="471"/>
    </location>
</feature>
<dbReference type="GO" id="GO:0016020">
    <property type="term" value="C:membrane"/>
    <property type="evidence" value="ECO:0007669"/>
    <property type="project" value="UniProtKB-SubCell"/>
</dbReference>
<feature type="transmembrane region" description="Helical" evidence="7">
    <location>
        <begin position="151"/>
        <end position="176"/>
    </location>
</feature>
<dbReference type="PROSITE" id="PS50850">
    <property type="entry name" value="MFS"/>
    <property type="match status" value="1"/>
</dbReference>
<name>W8BDX8_CERCA</name>
<accession>W8BDX8</accession>
<feature type="transmembrane region" description="Helical" evidence="7">
    <location>
        <begin position="95"/>
        <end position="115"/>
    </location>
</feature>
<dbReference type="AlphaFoldDB" id="W8BDX8"/>
<gene>
    <name evidence="9" type="primary">PICO</name>
</gene>
<comment type="subcellular location">
    <subcellularLocation>
        <location evidence="1">Membrane</location>
        <topology evidence="1">Multi-pass membrane protein</topology>
    </subcellularLocation>
</comment>
<dbReference type="SUPFAM" id="SSF103473">
    <property type="entry name" value="MFS general substrate transporter"/>
    <property type="match status" value="1"/>
</dbReference>
<feature type="transmembrane region" description="Helical" evidence="7">
    <location>
        <begin position="183"/>
        <end position="202"/>
    </location>
</feature>
<dbReference type="PANTHER" id="PTHR11662:SF415">
    <property type="entry name" value="AT30085P-RELATED"/>
    <property type="match status" value="1"/>
</dbReference>
<dbReference type="OrthoDB" id="2985014at2759"/>
<dbReference type="InterPro" id="IPR050382">
    <property type="entry name" value="MFS_Na/Anion_cotransporter"/>
</dbReference>
<dbReference type="FunFam" id="1.20.1250.20:FF:000003">
    <property type="entry name" value="Solute carrier family 17 member 3"/>
    <property type="match status" value="1"/>
</dbReference>
<feature type="transmembrane region" description="Helical" evidence="7">
    <location>
        <begin position="317"/>
        <end position="341"/>
    </location>
</feature>
<dbReference type="InterPro" id="IPR011701">
    <property type="entry name" value="MFS"/>
</dbReference>
<reference evidence="9" key="1">
    <citation type="submission" date="2013-07" db="EMBL/GenBank/DDBJ databases">
        <authorList>
            <person name="Geib S."/>
        </authorList>
    </citation>
    <scope>NUCLEOTIDE SEQUENCE</scope>
</reference>
<keyword evidence="2" id="KW-0813">Transport</keyword>
<feature type="transmembrane region" description="Helical" evidence="7">
    <location>
        <begin position="378"/>
        <end position="397"/>
    </location>
</feature>
<dbReference type="GO" id="GO:0015293">
    <property type="term" value="F:symporter activity"/>
    <property type="evidence" value="ECO:0007669"/>
    <property type="project" value="UniProtKB-KW"/>
</dbReference>
<dbReference type="InterPro" id="IPR020846">
    <property type="entry name" value="MFS_dom"/>
</dbReference>
<dbReference type="EMBL" id="GAMC01009641">
    <property type="protein sequence ID" value="JAB96914.1"/>
    <property type="molecule type" value="mRNA"/>
</dbReference>
<evidence type="ECO:0000256" key="6">
    <source>
        <dbReference type="ARBA" id="ARBA00023136"/>
    </source>
</evidence>
<dbReference type="PANTHER" id="PTHR11662">
    <property type="entry name" value="SOLUTE CARRIER FAMILY 17"/>
    <property type="match status" value="1"/>
</dbReference>
<evidence type="ECO:0000256" key="1">
    <source>
        <dbReference type="ARBA" id="ARBA00004141"/>
    </source>
</evidence>
<keyword evidence="5 7" id="KW-1133">Transmembrane helix</keyword>
<evidence type="ECO:0000256" key="2">
    <source>
        <dbReference type="ARBA" id="ARBA00022448"/>
    </source>
</evidence>
<dbReference type="GO" id="GO:0006820">
    <property type="term" value="P:monoatomic anion transport"/>
    <property type="evidence" value="ECO:0007669"/>
    <property type="project" value="TreeGrafter"/>
</dbReference>
<evidence type="ECO:0000256" key="7">
    <source>
        <dbReference type="SAM" id="Phobius"/>
    </source>
</evidence>
<feature type="transmembrane region" description="Helical" evidence="7">
    <location>
        <begin position="448"/>
        <end position="468"/>
    </location>
</feature>
<dbReference type="EMBL" id="GAMC01009638">
    <property type="protein sequence ID" value="JAB96917.1"/>
    <property type="molecule type" value="mRNA"/>
</dbReference>
<feature type="transmembrane region" description="Helical" evidence="7">
    <location>
        <begin position="409"/>
        <end position="428"/>
    </location>
</feature>
<feature type="transmembrane region" description="Helical" evidence="7">
    <location>
        <begin position="353"/>
        <end position="372"/>
    </location>
</feature>
<evidence type="ECO:0000313" key="9">
    <source>
        <dbReference type="EMBL" id="JAB96917.1"/>
    </source>
</evidence>
<dbReference type="Gene3D" id="1.20.1250.20">
    <property type="entry name" value="MFS general substrate transporter like domains"/>
    <property type="match status" value="2"/>
</dbReference>
<feature type="transmembrane region" description="Helical" evidence="7">
    <location>
        <begin position="214"/>
        <end position="235"/>
    </location>
</feature>
<reference evidence="9" key="2">
    <citation type="journal article" date="2014" name="BMC Genomics">
        <title>A genomic perspective to assessing quality of mass-reared SIT flies used in Mediterranean fruit fly (Ceratitis capitata) eradication in California.</title>
        <authorList>
            <person name="Calla B."/>
            <person name="Hall B."/>
            <person name="Hou S."/>
            <person name="Geib S.M."/>
        </authorList>
    </citation>
    <scope>NUCLEOTIDE SEQUENCE</scope>
</reference>
<dbReference type="InterPro" id="IPR036259">
    <property type="entry name" value="MFS_trans_sf"/>
</dbReference>
<dbReference type="FunFam" id="1.20.1250.20:FF:000423">
    <property type="entry name" value="Putative inorganic phosphate cotransporter-like Protein"/>
    <property type="match status" value="1"/>
</dbReference>
<proteinExistence type="evidence at transcript level"/>
<evidence type="ECO:0000256" key="5">
    <source>
        <dbReference type="ARBA" id="ARBA00022989"/>
    </source>
</evidence>
<sequence>METGEDTRPEWGKRLSKCVPLPQRVIMSIMGFLSIINNYTLRSCISVTITRLVLARSYSNETEASGEVCPKPDETVDDEETPGGEYDWSQELQGYILGSFYIGYILGHVPAGLLSEKYGAKWVLVCGMSTATILTLLTPLCITLLGPYALIVLRTIMGFGAGFSYPSCSALLAHWVPLHERSLLGAFIMGGGQMGTVLSNSLSGALLRYAKWPWVFYTFGIMAALWILFFILMCFSDPNSHPYISDKEKEYLMKHMGRLGRDHNLPRFPWVPVFKSKEMWVLILAQIAHDWGFYVMSSCFPKFLNDVLQLQILKTGIFSSIPFLLFWLFSLIFGGIADCVIKRNATKATIARKVMTFIAATPSGLFMVLAVYVGCNTALIILCFTISMSLMGGYYAGIKLTANDMTPNYSATVMAIVNGIGGIAGVLAPYSVGWLTKKTHLHEWQQVFWLALAILTIPTIPFCIWGTAEVQEWNESAKKE</sequence>
<protein>
    <submittedName>
        <fullName evidence="9">Putative inorganic phosphate cotransporter</fullName>
    </submittedName>
</protein>
<keyword evidence="6 7" id="KW-0472">Membrane</keyword>
<keyword evidence="4" id="KW-0769">Symport</keyword>
<evidence type="ECO:0000256" key="3">
    <source>
        <dbReference type="ARBA" id="ARBA00022692"/>
    </source>
</evidence>
<organism evidence="9">
    <name type="scientific">Ceratitis capitata</name>
    <name type="common">Mediterranean fruit fly</name>
    <name type="synonym">Tephritis capitata</name>
    <dbReference type="NCBI Taxonomy" id="7213"/>
    <lineage>
        <taxon>Eukaryota</taxon>
        <taxon>Metazoa</taxon>
        <taxon>Ecdysozoa</taxon>
        <taxon>Arthropoda</taxon>
        <taxon>Hexapoda</taxon>
        <taxon>Insecta</taxon>
        <taxon>Pterygota</taxon>
        <taxon>Neoptera</taxon>
        <taxon>Endopterygota</taxon>
        <taxon>Diptera</taxon>
        <taxon>Brachycera</taxon>
        <taxon>Muscomorpha</taxon>
        <taxon>Tephritoidea</taxon>
        <taxon>Tephritidae</taxon>
        <taxon>Ceratitis</taxon>
        <taxon>Ceratitis</taxon>
    </lineage>
</organism>
<evidence type="ECO:0000256" key="4">
    <source>
        <dbReference type="ARBA" id="ARBA00022847"/>
    </source>
</evidence>
<keyword evidence="3 7" id="KW-0812">Transmembrane</keyword>